<name>A0AA39WJ25_9PEZI</name>
<proteinExistence type="predicted"/>
<accession>A0AA39WJ25</accession>
<keyword evidence="2" id="KW-1185">Reference proteome</keyword>
<organism evidence="1 2">
    <name type="scientific">Immersiella caudata</name>
    <dbReference type="NCBI Taxonomy" id="314043"/>
    <lineage>
        <taxon>Eukaryota</taxon>
        <taxon>Fungi</taxon>
        <taxon>Dikarya</taxon>
        <taxon>Ascomycota</taxon>
        <taxon>Pezizomycotina</taxon>
        <taxon>Sordariomycetes</taxon>
        <taxon>Sordariomycetidae</taxon>
        <taxon>Sordariales</taxon>
        <taxon>Lasiosphaeriaceae</taxon>
        <taxon>Immersiella</taxon>
    </lineage>
</organism>
<protein>
    <submittedName>
        <fullName evidence="1">Uncharacterized protein</fullName>
    </submittedName>
</protein>
<dbReference type="EMBL" id="JAULSU010000005">
    <property type="protein sequence ID" value="KAK0616333.1"/>
    <property type="molecule type" value="Genomic_DNA"/>
</dbReference>
<reference evidence="1" key="1">
    <citation type="submission" date="2023-06" db="EMBL/GenBank/DDBJ databases">
        <title>Genome-scale phylogeny and comparative genomics of the fungal order Sordariales.</title>
        <authorList>
            <consortium name="Lawrence Berkeley National Laboratory"/>
            <person name="Hensen N."/>
            <person name="Bonometti L."/>
            <person name="Westerberg I."/>
            <person name="Brannstrom I.O."/>
            <person name="Guillou S."/>
            <person name="Cros-Aarteil S."/>
            <person name="Calhoun S."/>
            <person name="Haridas S."/>
            <person name="Kuo A."/>
            <person name="Mondo S."/>
            <person name="Pangilinan J."/>
            <person name="Riley R."/>
            <person name="Labutti K."/>
            <person name="Andreopoulos B."/>
            <person name="Lipzen A."/>
            <person name="Chen C."/>
            <person name="Yanf M."/>
            <person name="Daum C."/>
            <person name="Ng V."/>
            <person name="Clum A."/>
            <person name="Steindorff A."/>
            <person name="Ohm R."/>
            <person name="Martin F."/>
            <person name="Silar P."/>
            <person name="Natvig D."/>
            <person name="Lalanne C."/>
            <person name="Gautier V."/>
            <person name="Ament-Velasquez S.L."/>
            <person name="Kruys A."/>
            <person name="Hutchinson M.I."/>
            <person name="Powell A.J."/>
            <person name="Barry K."/>
            <person name="Miller A.N."/>
            <person name="Grigoriev I.V."/>
            <person name="Debuchy R."/>
            <person name="Gladieux P."/>
            <person name="Thoren M.H."/>
            <person name="Johannesson H."/>
        </authorList>
    </citation>
    <scope>NUCLEOTIDE SEQUENCE</scope>
    <source>
        <strain evidence="1">CBS 606.72</strain>
    </source>
</reference>
<sequence>MVALASAVDSSEDCLSYPMPPQRCRLPAGLGIFGCGRMNISHPNCSTGAILVYSAAWHDFAGCMNPQGLAPQFTLQGLRCQLLREFYTGKGDTCSQMFKEGCPKIVRKKILAFFVAANQKNTARAYIPSHCASASKPSIFRPPSKNHRHRRSRNCSNSHASCLHRFSRPRAHRHPFYRILLRLLYRPLHVGEPYLKVVIPALREGLGLVEHLFFELLQVPSLTRDTQAGEEGGGDAVVDVPGAFEEEGCRGVEGRVFAAGRDCPLDVDGVSTERDGLVERGLGEVELG</sequence>
<gene>
    <name evidence="1" type="ORF">B0T14DRAFT_522970</name>
</gene>
<comment type="caution">
    <text evidence="1">The sequence shown here is derived from an EMBL/GenBank/DDBJ whole genome shotgun (WGS) entry which is preliminary data.</text>
</comment>
<dbReference type="AlphaFoldDB" id="A0AA39WJ25"/>
<evidence type="ECO:0000313" key="1">
    <source>
        <dbReference type="EMBL" id="KAK0616333.1"/>
    </source>
</evidence>
<evidence type="ECO:0000313" key="2">
    <source>
        <dbReference type="Proteomes" id="UP001175000"/>
    </source>
</evidence>
<dbReference type="Proteomes" id="UP001175000">
    <property type="component" value="Unassembled WGS sequence"/>
</dbReference>